<dbReference type="EnsemblBacteria" id="ABF86380">
    <property type="protein sequence ID" value="ABF86380"/>
    <property type="gene ID" value="MXAN_5240"/>
</dbReference>
<protein>
    <submittedName>
        <fullName evidence="1">Uncharacterized protein</fullName>
    </submittedName>
</protein>
<evidence type="ECO:0000313" key="2">
    <source>
        <dbReference type="Proteomes" id="UP000002402"/>
    </source>
</evidence>
<dbReference type="KEGG" id="mxa:MXAN_5240"/>
<evidence type="ECO:0000313" key="1">
    <source>
        <dbReference type="EMBL" id="ABF86380.1"/>
    </source>
</evidence>
<dbReference type="Proteomes" id="UP000002402">
    <property type="component" value="Chromosome"/>
</dbReference>
<accession>Q1D1T1</accession>
<dbReference type="HOGENOM" id="CLU_2771572_0_0_7"/>
<reference evidence="1 2" key="1">
    <citation type="journal article" date="2006" name="Proc. Natl. Acad. Sci. U.S.A.">
        <title>Evolution of sensory complexity recorded in a myxobacterial genome.</title>
        <authorList>
            <person name="Goldman B.S."/>
            <person name="Nierman W.C."/>
            <person name="Kaiser D."/>
            <person name="Slater S.C."/>
            <person name="Durkin A.S."/>
            <person name="Eisen J.A."/>
            <person name="Ronning C.M."/>
            <person name="Barbazuk W.B."/>
            <person name="Blanchard M."/>
            <person name="Field C."/>
            <person name="Halling C."/>
            <person name="Hinkle G."/>
            <person name="Iartchuk O."/>
            <person name="Kim H.S."/>
            <person name="Mackenzie C."/>
            <person name="Madupu R."/>
            <person name="Miller N."/>
            <person name="Shvartsbeyn A."/>
            <person name="Sullivan S.A."/>
            <person name="Vaudin M."/>
            <person name="Wiegand R."/>
            <person name="Kaplan H.B."/>
        </authorList>
    </citation>
    <scope>NUCLEOTIDE SEQUENCE [LARGE SCALE GENOMIC DNA]</scope>
    <source>
        <strain evidence="2">DK1622</strain>
    </source>
</reference>
<sequence>MDFGQLCSTVTFILSGGRVAPSRLRHSNHGLIAWCPGRTVGEPAPTCPHSFHEGHLRPGCVKRSPSFPR</sequence>
<dbReference type="EMBL" id="CP000113">
    <property type="protein sequence ID" value="ABF86380.1"/>
    <property type="molecule type" value="Genomic_DNA"/>
</dbReference>
<organism evidence="1 2">
    <name type="scientific">Myxococcus xanthus (strain DK1622)</name>
    <dbReference type="NCBI Taxonomy" id="246197"/>
    <lineage>
        <taxon>Bacteria</taxon>
        <taxon>Pseudomonadati</taxon>
        <taxon>Myxococcota</taxon>
        <taxon>Myxococcia</taxon>
        <taxon>Myxococcales</taxon>
        <taxon>Cystobacterineae</taxon>
        <taxon>Myxococcaceae</taxon>
        <taxon>Myxococcus</taxon>
    </lineage>
</organism>
<dbReference type="STRING" id="246197.MXAN_5240"/>
<proteinExistence type="predicted"/>
<dbReference type="AlphaFoldDB" id="Q1D1T1"/>
<keyword evidence="2" id="KW-1185">Reference proteome</keyword>
<gene>
    <name evidence="1" type="ordered locus">MXAN_5240</name>
</gene>
<name>Q1D1T1_MYXXD</name>